<dbReference type="AlphaFoldDB" id="A0AAP0BIN0"/>
<comment type="caution">
    <text evidence="2">The sequence shown here is derived from an EMBL/GenBank/DDBJ whole genome shotgun (WGS) entry which is preliminary data.</text>
</comment>
<evidence type="ECO:0000313" key="3">
    <source>
        <dbReference type="Proteomes" id="UP001418222"/>
    </source>
</evidence>
<sequence length="102" mass="11319">MKKEGKDHPSYFILSIVESHWSLFLEYFSLIFSCFNVLTISFIVLQTSGQLLGMLRPESDLGLNTKVVALGNTFPTHGYTPSSDLCSFGNPPSKLLSSRFPA</sequence>
<dbReference type="EMBL" id="JBBWWQ010000008">
    <property type="protein sequence ID" value="KAK8940962.1"/>
    <property type="molecule type" value="Genomic_DNA"/>
</dbReference>
<keyword evidence="1" id="KW-1133">Transmembrane helix</keyword>
<feature type="transmembrane region" description="Helical" evidence="1">
    <location>
        <begin position="27"/>
        <end position="45"/>
    </location>
</feature>
<keyword evidence="1" id="KW-0472">Membrane</keyword>
<protein>
    <submittedName>
        <fullName evidence="2">Uncharacterized protein</fullName>
    </submittedName>
</protein>
<keyword evidence="1" id="KW-0812">Transmembrane</keyword>
<dbReference type="Proteomes" id="UP001418222">
    <property type="component" value="Unassembled WGS sequence"/>
</dbReference>
<keyword evidence="3" id="KW-1185">Reference proteome</keyword>
<proteinExistence type="predicted"/>
<name>A0AAP0BIN0_9ASPA</name>
<evidence type="ECO:0000313" key="2">
    <source>
        <dbReference type="EMBL" id="KAK8940962.1"/>
    </source>
</evidence>
<reference evidence="2 3" key="1">
    <citation type="journal article" date="2022" name="Nat. Plants">
        <title>Genomes of leafy and leafless Platanthera orchids illuminate the evolution of mycoheterotrophy.</title>
        <authorList>
            <person name="Li M.H."/>
            <person name="Liu K.W."/>
            <person name="Li Z."/>
            <person name="Lu H.C."/>
            <person name="Ye Q.L."/>
            <person name="Zhang D."/>
            <person name="Wang J.Y."/>
            <person name="Li Y.F."/>
            <person name="Zhong Z.M."/>
            <person name="Liu X."/>
            <person name="Yu X."/>
            <person name="Liu D.K."/>
            <person name="Tu X.D."/>
            <person name="Liu B."/>
            <person name="Hao Y."/>
            <person name="Liao X.Y."/>
            <person name="Jiang Y.T."/>
            <person name="Sun W.H."/>
            <person name="Chen J."/>
            <person name="Chen Y.Q."/>
            <person name="Ai Y."/>
            <person name="Zhai J.W."/>
            <person name="Wu S.S."/>
            <person name="Zhou Z."/>
            <person name="Hsiao Y.Y."/>
            <person name="Wu W.L."/>
            <person name="Chen Y.Y."/>
            <person name="Lin Y.F."/>
            <person name="Hsu J.L."/>
            <person name="Li C.Y."/>
            <person name="Wang Z.W."/>
            <person name="Zhao X."/>
            <person name="Zhong W.Y."/>
            <person name="Ma X.K."/>
            <person name="Ma L."/>
            <person name="Huang J."/>
            <person name="Chen G.Z."/>
            <person name="Huang M.Z."/>
            <person name="Huang L."/>
            <person name="Peng D.H."/>
            <person name="Luo Y.B."/>
            <person name="Zou S.Q."/>
            <person name="Chen S.P."/>
            <person name="Lan S."/>
            <person name="Tsai W.C."/>
            <person name="Van de Peer Y."/>
            <person name="Liu Z.J."/>
        </authorList>
    </citation>
    <scope>NUCLEOTIDE SEQUENCE [LARGE SCALE GENOMIC DNA]</scope>
    <source>
        <strain evidence="2">Lor287</strain>
    </source>
</reference>
<organism evidence="2 3">
    <name type="scientific">Platanthera zijinensis</name>
    <dbReference type="NCBI Taxonomy" id="2320716"/>
    <lineage>
        <taxon>Eukaryota</taxon>
        <taxon>Viridiplantae</taxon>
        <taxon>Streptophyta</taxon>
        <taxon>Embryophyta</taxon>
        <taxon>Tracheophyta</taxon>
        <taxon>Spermatophyta</taxon>
        <taxon>Magnoliopsida</taxon>
        <taxon>Liliopsida</taxon>
        <taxon>Asparagales</taxon>
        <taxon>Orchidaceae</taxon>
        <taxon>Orchidoideae</taxon>
        <taxon>Orchideae</taxon>
        <taxon>Orchidinae</taxon>
        <taxon>Platanthera</taxon>
    </lineage>
</organism>
<evidence type="ECO:0000256" key="1">
    <source>
        <dbReference type="SAM" id="Phobius"/>
    </source>
</evidence>
<gene>
    <name evidence="2" type="ORF">KSP39_PZI010623</name>
</gene>
<accession>A0AAP0BIN0</accession>